<dbReference type="InterPro" id="IPR000847">
    <property type="entry name" value="LysR_HTH_N"/>
</dbReference>
<dbReference type="Pfam" id="PF00126">
    <property type="entry name" value="HTH_1"/>
    <property type="match status" value="1"/>
</dbReference>
<evidence type="ECO:0000256" key="5">
    <source>
        <dbReference type="PIRNR" id="PIRNR005763"/>
    </source>
</evidence>
<evidence type="ECO:0000256" key="6">
    <source>
        <dbReference type="PIRSR" id="PIRSR005763-1"/>
    </source>
</evidence>
<keyword evidence="2 5" id="KW-0813">Transport</keyword>
<dbReference type="PROSITE" id="PS51866">
    <property type="entry name" value="MOP"/>
    <property type="match status" value="2"/>
</dbReference>
<dbReference type="PANTHER" id="PTHR30432:SF1">
    <property type="entry name" value="DNA-BINDING TRANSCRIPTIONAL DUAL REGULATOR MODE"/>
    <property type="match status" value="1"/>
</dbReference>
<evidence type="ECO:0000256" key="4">
    <source>
        <dbReference type="ARBA" id="ARBA00022737"/>
    </source>
</evidence>
<name>A0A3R7EED7_9BURK</name>
<dbReference type="InterPro" id="IPR036388">
    <property type="entry name" value="WH-like_DNA-bd_sf"/>
</dbReference>
<dbReference type="Pfam" id="PF03459">
    <property type="entry name" value="TOBE"/>
    <property type="match status" value="2"/>
</dbReference>
<dbReference type="InterPro" id="IPR036390">
    <property type="entry name" value="WH_DNA-bd_sf"/>
</dbReference>
<protein>
    <submittedName>
        <fullName evidence="8">LysR family transcriptional regulator</fullName>
    </submittedName>
</protein>
<dbReference type="PANTHER" id="PTHR30432">
    <property type="entry name" value="TRANSCRIPTIONAL REGULATOR MODE"/>
    <property type="match status" value="1"/>
</dbReference>
<feature type="domain" description="Mop" evidence="7">
    <location>
        <begin position="207"/>
        <end position="273"/>
    </location>
</feature>
<dbReference type="InterPro" id="IPR016462">
    <property type="entry name" value="ModE"/>
</dbReference>
<gene>
    <name evidence="8" type="ORF">CE154_013030</name>
</gene>
<dbReference type="GO" id="GO:0030151">
    <property type="term" value="F:molybdenum ion binding"/>
    <property type="evidence" value="ECO:0007669"/>
    <property type="project" value="UniProtKB-UniRule"/>
</dbReference>
<dbReference type="GO" id="GO:0015689">
    <property type="term" value="P:molybdate ion transport"/>
    <property type="evidence" value="ECO:0007669"/>
    <property type="project" value="UniProtKB-UniRule"/>
</dbReference>
<dbReference type="Gene3D" id="1.10.10.10">
    <property type="entry name" value="Winged helix-like DNA-binding domain superfamily/Winged helix DNA-binding domain"/>
    <property type="match status" value="1"/>
</dbReference>
<evidence type="ECO:0000256" key="1">
    <source>
        <dbReference type="ARBA" id="ARBA00008110"/>
    </source>
</evidence>
<dbReference type="Proteomes" id="UP000216225">
    <property type="component" value="Unassembled WGS sequence"/>
</dbReference>
<feature type="region of interest" description="Required for dimer formation and molybdate binding" evidence="6">
    <location>
        <begin position="135"/>
        <end position="143"/>
    </location>
</feature>
<accession>A0A3R7EED7</accession>
<evidence type="ECO:0000259" key="7">
    <source>
        <dbReference type="PROSITE" id="PS51866"/>
    </source>
</evidence>
<evidence type="ECO:0000256" key="2">
    <source>
        <dbReference type="ARBA" id="ARBA00022448"/>
    </source>
</evidence>
<comment type="caution">
    <text evidence="8">The sequence shown here is derived from an EMBL/GenBank/DDBJ whole genome shotgun (WGS) entry which is preliminary data.</text>
</comment>
<sequence>MASGAEQGGGRIELRGSVWMTVDGRSLGGPGRVELLTHIAEHGSISQAAKAMGMSYKAAWDAIDAMNQLAGEPLVERLVGGKGGGGTKLTERGMRLVRSFGVIERAHRRFVDQLSAQAQGVADDFLLIRRMGMRTSARNQFFGTVSRVTPGAVNDEIELDVPGMGQKLVAIVTHESAQSLGLVQGAEAFALVKASSVIVVTDDQGARFSARNRLQGTVSRVQKGAVNTEVVIGLPGGAAVAAIITNESSDALGLAPGVAASALFKASSVIVGVPA</sequence>
<dbReference type="InterPro" id="IPR008995">
    <property type="entry name" value="Mo/tungstate-bd_C_term_dom"/>
</dbReference>
<keyword evidence="3 5" id="KW-0500">Molybdenum</keyword>
<evidence type="ECO:0000313" key="8">
    <source>
        <dbReference type="EMBL" id="RKJ96923.1"/>
    </source>
</evidence>
<dbReference type="PIRSF" id="PIRSF005763">
    <property type="entry name" value="Txn_reg_ModE"/>
    <property type="match status" value="1"/>
</dbReference>
<reference evidence="8 9" key="1">
    <citation type="submission" date="2018-09" db="EMBL/GenBank/DDBJ databases">
        <title>Genome comparison of Alicycliphilus sp. BQ1, a polyurethanolytic bacterium, with its closest phylogenetic relatives Alicycliphilus denitrificans BC and K601, unable to attack polyurethane.</title>
        <authorList>
            <person name="Loza-Tavera H."/>
            <person name="Lozano L."/>
            <person name="Cevallos M."/>
            <person name="Maya-Lucas O."/>
            <person name="Garcia-Mena J."/>
            <person name="Hernandez J."/>
        </authorList>
    </citation>
    <scope>NUCLEOTIDE SEQUENCE [LARGE SCALE GENOMIC DNA]</scope>
    <source>
        <strain evidence="8 9">BQ1</strain>
    </source>
</reference>
<organism evidence="8 9">
    <name type="scientific">Alicycliphilus denitrificans</name>
    <dbReference type="NCBI Taxonomy" id="179636"/>
    <lineage>
        <taxon>Bacteria</taxon>
        <taxon>Pseudomonadati</taxon>
        <taxon>Pseudomonadota</taxon>
        <taxon>Betaproteobacteria</taxon>
        <taxon>Burkholderiales</taxon>
        <taxon>Comamonadaceae</taxon>
        <taxon>Alicycliphilus</taxon>
    </lineage>
</organism>
<keyword evidence="4" id="KW-0677">Repeat</keyword>
<dbReference type="EMBL" id="NKDB02000002">
    <property type="protein sequence ID" value="RKJ96923.1"/>
    <property type="molecule type" value="Genomic_DNA"/>
</dbReference>
<evidence type="ECO:0000256" key="3">
    <source>
        <dbReference type="ARBA" id="ARBA00022505"/>
    </source>
</evidence>
<dbReference type="InterPro" id="IPR003725">
    <property type="entry name" value="ModE-bd_N"/>
</dbReference>
<dbReference type="NCBIfam" id="TIGR00638">
    <property type="entry name" value="Mop"/>
    <property type="match status" value="2"/>
</dbReference>
<dbReference type="Gene3D" id="2.40.50.100">
    <property type="match status" value="2"/>
</dbReference>
<dbReference type="AlphaFoldDB" id="A0A3R7EED7"/>
<comment type="similarity">
    <text evidence="1 5">Belongs to the ModE family.</text>
</comment>
<feature type="domain" description="Mop" evidence="7">
    <location>
        <begin position="134"/>
        <end position="201"/>
    </location>
</feature>
<dbReference type="InterPro" id="IPR004606">
    <property type="entry name" value="Mop_domain"/>
</dbReference>
<dbReference type="GO" id="GO:0003700">
    <property type="term" value="F:DNA-binding transcription factor activity"/>
    <property type="evidence" value="ECO:0007669"/>
    <property type="project" value="InterPro"/>
</dbReference>
<dbReference type="SUPFAM" id="SSF46785">
    <property type="entry name" value="Winged helix' DNA-binding domain"/>
    <property type="match status" value="1"/>
</dbReference>
<proteinExistence type="inferred from homology"/>
<evidence type="ECO:0000313" key="9">
    <source>
        <dbReference type="Proteomes" id="UP000216225"/>
    </source>
</evidence>
<dbReference type="RefSeq" id="WP_094438461.1">
    <property type="nucleotide sequence ID" value="NZ_NKDB02000002.1"/>
</dbReference>
<dbReference type="NCBIfam" id="TIGR00637">
    <property type="entry name" value="ModE_repress"/>
    <property type="match status" value="1"/>
</dbReference>
<dbReference type="SUPFAM" id="SSF50331">
    <property type="entry name" value="MOP-like"/>
    <property type="match status" value="2"/>
</dbReference>
<dbReference type="InterPro" id="IPR005116">
    <property type="entry name" value="Transp-assoc_OB_typ1"/>
</dbReference>
<dbReference type="InterPro" id="IPR051815">
    <property type="entry name" value="Molybdate_resp_trans_reg"/>
</dbReference>